<feature type="region of interest" description="Disordered" evidence="1">
    <location>
        <begin position="99"/>
        <end position="122"/>
    </location>
</feature>
<dbReference type="AlphaFoldDB" id="A0A0P0WX40"/>
<reference evidence="2 3" key="3">
    <citation type="journal article" date="2013" name="Rice">
        <title>Improvement of the Oryza sativa Nipponbare reference genome using next generation sequence and optical map data.</title>
        <authorList>
            <person name="Kawahara Y."/>
            <person name="de la Bastide M."/>
            <person name="Hamilton J.P."/>
            <person name="Kanamori H."/>
            <person name="McCombie W.R."/>
            <person name="Ouyang S."/>
            <person name="Schwartz D.C."/>
            <person name="Tanaka T."/>
            <person name="Wu J."/>
            <person name="Zhou S."/>
            <person name="Childs K.L."/>
            <person name="Davidson R.M."/>
            <person name="Lin H."/>
            <person name="Quesada-Ocampo L."/>
            <person name="Vaillancourt B."/>
            <person name="Sakai H."/>
            <person name="Lee S.S."/>
            <person name="Kim J."/>
            <person name="Numa H."/>
            <person name="Itoh T."/>
            <person name="Buell C.R."/>
            <person name="Matsumoto T."/>
        </authorList>
    </citation>
    <scope>NUCLEOTIDE SEQUENCE [LARGE SCALE GENOMIC DNA]</scope>
    <source>
        <strain evidence="3">cv. Nipponbare</strain>
    </source>
</reference>
<evidence type="ECO:0000313" key="3">
    <source>
        <dbReference type="Proteomes" id="UP000059680"/>
    </source>
</evidence>
<organism evidence="2 3">
    <name type="scientific">Oryza sativa subsp. japonica</name>
    <name type="common">Rice</name>
    <dbReference type="NCBI Taxonomy" id="39947"/>
    <lineage>
        <taxon>Eukaryota</taxon>
        <taxon>Viridiplantae</taxon>
        <taxon>Streptophyta</taxon>
        <taxon>Embryophyta</taxon>
        <taxon>Tracheophyta</taxon>
        <taxon>Spermatophyta</taxon>
        <taxon>Magnoliopsida</taxon>
        <taxon>Liliopsida</taxon>
        <taxon>Poales</taxon>
        <taxon>Poaceae</taxon>
        <taxon>BOP clade</taxon>
        <taxon>Oryzoideae</taxon>
        <taxon>Oryzeae</taxon>
        <taxon>Oryzinae</taxon>
        <taxon>Oryza</taxon>
        <taxon>Oryza sativa</taxon>
    </lineage>
</organism>
<evidence type="ECO:0000256" key="1">
    <source>
        <dbReference type="SAM" id="MobiDB-lite"/>
    </source>
</evidence>
<keyword evidence="3" id="KW-1185">Reference proteome</keyword>
<reference evidence="3" key="1">
    <citation type="journal article" date="2005" name="Nature">
        <title>The map-based sequence of the rice genome.</title>
        <authorList>
            <consortium name="International rice genome sequencing project (IRGSP)"/>
            <person name="Matsumoto T."/>
            <person name="Wu J."/>
            <person name="Kanamori H."/>
            <person name="Katayose Y."/>
            <person name="Fujisawa M."/>
            <person name="Namiki N."/>
            <person name="Mizuno H."/>
            <person name="Yamamoto K."/>
            <person name="Antonio B.A."/>
            <person name="Baba T."/>
            <person name="Sakata K."/>
            <person name="Nagamura Y."/>
            <person name="Aoki H."/>
            <person name="Arikawa K."/>
            <person name="Arita K."/>
            <person name="Bito T."/>
            <person name="Chiden Y."/>
            <person name="Fujitsuka N."/>
            <person name="Fukunaka R."/>
            <person name="Hamada M."/>
            <person name="Harada C."/>
            <person name="Hayashi A."/>
            <person name="Hijishita S."/>
            <person name="Honda M."/>
            <person name="Hosokawa S."/>
            <person name="Ichikawa Y."/>
            <person name="Idonuma A."/>
            <person name="Iijima M."/>
            <person name="Ikeda M."/>
            <person name="Ikeno M."/>
            <person name="Ito K."/>
            <person name="Ito S."/>
            <person name="Ito T."/>
            <person name="Ito Y."/>
            <person name="Ito Y."/>
            <person name="Iwabuchi A."/>
            <person name="Kamiya K."/>
            <person name="Karasawa W."/>
            <person name="Kurita K."/>
            <person name="Katagiri S."/>
            <person name="Kikuta A."/>
            <person name="Kobayashi H."/>
            <person name="Kobayashi N."/>
            <person name="Machita K."/>
            <person name="Maehara T."/>
            <person name="Masukawa M."/>
            <person name="Mizubayashi T."/>
            <person name="Mukai Y."/>
            <person name="Nagasaki H."/>
            <person name="Nagata Y."/>
            <person name="Naito S."/>
            <person name="Nakashima M."/>
            <person name="Nakama Y."/>
            <person name="Nakamichi Y."/>
            <person name="Nakamura M."/>
            <person name="Meguro A."/>
            <person name="Negishi M."/>
            <person name="Ohta I."/>
            <person name="Ohta T."/>
            <person name="Okamoto M."/>
            <person name="Ono N."/>
            <person name="Saji S."/>
            <person name="Sakaguchi M."/>
            <person name="Sakai K."/>
            <person name="Shibata M."/>
            <person name="Shimokawa T."/>
            <person name="Song J."/>
            <person name="Takazaki Y."/>
            <person name="Terasawa K."/>
            <person name="Tsugane M."/>
            <person name="Tsuji K."/>
            <person name="Ueda S."/>
            <person name="Waki K."/>
            <person name="Yamagata H."/>
            <person name="Yamamoto M."/>
            <person name="Yamamoto S."/>
            <person name="Yamane H."/>
            <person name="Yoshiki S."/>
            <person name="Yoshihara R."/>
            <person name="Yukawa K."/>
            <person name="Zhong H."/>
            <person name="Yano M."/>
            <person name="Yuan Q."/>
            <person name="Ouyang S."/>
            <person name="Liu J."/>
            <person name="Jones K.M."/>
            <person name="Gansberger K."/>
            <person name="Moffat K."/>
            <person name="Hill J."/>
            <person name="Bera J."/>
            <person name="Fadrosh D."/>
            <person name="Jin S."/>
            <person name="Johri S."/>
            <person name="Kim M."/>
            <person name="Overton L."/>
            <person name="Reardon M."/>
            <person name="Tsitrin T."/>
            <person name="Vuong H."/>
            <person name="Weaver B."/>
            <person name="Ciecko A."/>
            <person name="Tallon L."/>
            <person name="Jackson J."/>
            <person name="Pai G."/>
            <person name="Aken S.V."/>
            <person name="Utterback T."/>
            <person name="Reidmuller S."/>
            <person name="Feldblyum T."/>
            <person name="Hsiao J."/>
            <person name="Zismann V."/>
            <person name="Iobst S."/>
            <person name="de Vazeille A.R."/>
            <person name="Buell C.R."/>
            <person name="Ying K."/>
            <person name="Li Y."/>
            <person name="Lu T."/>
            <person name="Huang Y."/>
            <person name="Zhao Q."/>
            <person name="Feng Q."/>
            <person name="Zhang L."/>
            <person name="Zhu J."/>
            <person name="Weng Q."/>
            <person name="Mu J."/>
            <person name="Lu Y."/>
            <person name="Fan D."/>
            <person name="Liu Y."/>
            <person name="Guan J."/>
            <person name="Zhang Y."/>
            <person name="Yu S."/>
            <person name="Liu X."/>
            <person name="Zhang Y."/>
            <person name="Hong G."/>
            <person name="Han B."/>
            <person name="Choisne N."/>
            <person name="Demange N."/>
            <person name="Orjeda G."/>
            <person name="Samain S."/>
            <person name="Cattolico L."/>
            <person name="Pelletier E."/>
            <person name="Couloux A."/>
            <person name="Segurens B."/>
            <person name="Wincker P."/>
            <person name="D'Hont A."/>
            <person name="Scarpelli C."/>
            <person name="Weissenbach J."/>
            <person name="Salanoubat M."/>
            <person name="Quetier F."/>
            <person name="Yu Y."/>
            <person name="Kim H.R."/>
            <person name="Rambo T."/>
            <person name="Currie J."/>
            <person name="Collura K."/>
            <person name="Luo M."/>
            <person name="Yang T."/>
            <person name="Ammiraju J.S.S."/>
            <person name="Engler F."/>
            <person name="Soderlund C."/>
            <person name="Wing R.A."/>
            <person name="Palmer L.E."/>
            <person name="de la Bastide M."/>
            <person name="Spiegel L."/>
            <person name="Nascimento L."/>
            <person name="Zutavern T."/>
            <person name="O'Shaughnessy A."/>
            <person name="Dike S."/>
            <person name="Dedhia N."/>
            <person name="Preston R."/>
            <person name="Balija V."/>
            <person name="McCombie W.R."/>
            <person name="Chow T."/>
            <person name="Chen H."/>
            <person name="Chung M."/>
            <person name="Chen C."/>
            <person name="Shaw J."/>
            <person name="Wu H."/>
            <person name="Hsiao K."/>
            <person name="Chao Y."/>
            <person name="Chu M."/>
            <person name="Cheng C."/>
            <person name="Hour A."/>
            <person name="Lee P."/>
            <person name="Lin S."/>
            <person name="Lin Y."/>
            <person name="Liou J."/>
            <person name="Liu S."/>
            <person name="Hsing Y."/>
            <person name="Raghuvanshi S."/>
            <person name="Mohanty A."/>
            <person name="Bharti A.K."/>
            <person name="Gaur A."/>
            <person name="Gupta V."/>
            <person name="Kumar D."/>
            <person name="Ravi V."/>
            <person name="Vij S."/>
            <person name="Kapur A."/>
            <person name="Khurana P."/>
            <person name="Khurana P."/>
            <person name="Khurana J.P."/>
            <person name="Tyagi A.K."/>
            <person name="Gaikwad K."/>
            <person name="Singh A."/>
            <person name="Dalal V."/>
            <person name="Srivastava S."/>
            <person name="Dixit A."/>
            <person name="Pal A.K."/>
            <person name="Ghazi I.A."/>
            <person name="Yadav M."/>
            <person name="Pandit A."/>
            <person name="Bhargava A."/>
            <person name="Sureshbabu K."/>
            <person name="Batra K."/>
            <person name="Sharma T.R."/>
            <person name="Mohapatra T."/>
            <person name="Singh N.K."/>
            <person name="Messing J."/>
            <person name="Nelson A.B."/>
            <person name="Fuks G."/>
            <person name="Kavchok S."/>
            <person name="Keizer G."/>
            <person name="Linton E."/>
            <person name="Llaca V."/>
            <person name="Song R."/>
            <person name="Tanyolac B."/>
            <person name="Young S."/>
            <person name="Ho-Il K."/>
            <person name="Hahn J.H."/>
            <person name="Sangsakoo G."/>
            <person name="Vanavichit A."/>
            <person name="de Mattos Luiz.A.T."/>
            <person name="Zimmer P.D."/>
            <person name="Malone G."/>
            <person name="Dellagostin O."/>
            <person name="de Oliveira A.C."/>
            <person name="Bevan M."/>
            <person name="Bancroft I."/>
            <person name="Minx P."/>
            <person name="Cordum H."/>
            <person name="Wilson R."/>
            <person name="Cheng Z."/>
            <person name="Jin W."/>
            <person name="Jiang J."/>
            <person name="Leong S.A."/>
            <person name="Iwama H."/>
            <person name="Gojobori T."/>
            <person name="Itoh T."/>
            <person name="Niimura Y."/>
            <person name="Fujii Y."/>
            <person name="Habara T."/>
            <person name="Sakai H."/>
            <person name="Sato Y."/>
            <person name="Wilson G."/>
            <person name="Kumar K."/>
            <person name="McCouch S."/>
            <person name="Juretic N."/>
            <person name="Hoen D."/>
            <person name="Wright S."/>
            <person name="Bruskiewich R."/>
            <person name="Bureau T."/>
            <person name="Miyao A."/>
            <person name="Hirochika H."/>
            <person name="Nishikawa T."/>
            <person name="Kadowaki K."/>
            <person name="Sugiura M."/>
            <person name="Burr B."/>
            <person name="Sasaki T."/>
        </authorList>
    </citation>
    <scope>NUCLEOTIDE SEQUENCE [LARGE SCALE GENOMIC DNA]</scope>
    <source>
        <strain evidence="3">cv. Nipponbare</strain>
    </source>
</reference>
<protein>
    <submittedName>
        <fullName evidence="2">Os06g0478900 protein</fullName>
    </submittedName>
</protein>
<sequence>MGGMGVARLRGGVAAARRGVGWVAARQGGGAAAAAAWEGWRWLDEEEERRLDEAEKWQRRLNGRLGGSGGGSATRRRIRWRRGTRMAHSAASRCACGASGSGRSAVADFSGETTVLQGGREH</sequence>
<dbReference type="PaxDb" id="39947-A0A0P0WX40"/>
<accession>A0A0P0WX40</accession>
<dbReference type="InParanoid" id="A0A0P0WX40"/>
<name>A0A0P0WX40_ORYSJ</name>
<dbReference type="SMR" id="A0A0P0WX40"/>
<gene>
    <name evidence="2" type="ordered locus">Os06g0478900</name>
    <name evidence="2" type="ORF">OSNPB_060478900</name>
</gene>
<dbReference type="EMBL" id="AP014962">
    <property type="protein sequence ID" value="BAS97791.1"/>
    <property type="molecule type" value="Genomic_DNA"/>
</dbReference>
<evidence type="ECO:0000313" key="2">
    <source>
        <dbReference type="EMBL" id="BAS97791.1"/>
    </source>
</evidence>
<proteinExistence type="predicted"/>
<dbReference type="Proteomes" id="UP000059680">
    <property type="component" value="Chromosome 6"/>
</dbReference>
<reference evidence="2 3" key="2">
    <citation type="journal article" date="2013" name="Plant Cell Physiol.">
        <title>Rice Annotation Project Database (RAP-DB): an integrative and interactive database for rice genomics.</title>
        <authorList>
            <person name="Sakai H."/>
            <person name="Lee S.S."/>
            <person name="Tanaka T."/>
            <person name="Numa H."/>
            <person name="Kim J."/>
            <person name="Kawahara Y."/>
            <person name="Wakimoto H."/>
            <person name="Yang C.C."/>
            <person name="Iwamoto M."/>
            <person name="Abe T."/>
            <person name="Yamada Y."/>
            <person name="Muto A."/>
            <person name="Inokuchi H."/>
            <person name="Ikemura T."/>
            <person name="Matsumoto T."/>
            <person name="Sasaki T."/>
            <person name="Itoh T."/>
        </authorList>
    </citation>
    <scope>NUCLEOTIDE SEQUENCE [LARGE SCALE GENOMIC DNA]</scope>
    <source>
        <strain evidence="3">cv. Nipponbare</strain>
    </source>
</reference>